<dbReference type="PRINTS" id="PR00069">
    <property type="entry name" value="ALDKETRDTASE"/>
</dbReference>
<name>A0A095T7B5_9GAMM</name>
<feature type="active site" description="Proton donor" evidence="1">
    <location>
        <position position="52"/>
    </location>
</feature>
<proteinExistence type="predicted"/>
<dbReference type="RefSeq" id="WP_038020445.1">
    <property type="nucleotide sequence ID" value="NZ_JPKR02000003.1"/>
</dbReference>
<dbReference type="InterPro" id="IPR036812">
    <property type="entry name" value="NAD(P)_OxRdtase_dom_sf"/>
</dbReference>
<evidence type="ECO:0000256" key="3">
    <source>
        <dbReference type="PIRSR" id="PIRSR000097-3"/>
    </source>
</evidence>
<dbReference type="EMBL" id="JPKR02000003">
    <property type="protein sequence ID" value="KGD72781.1"/>
    <property type="molecule type" value="Genomic_DNA"/>
</dbReference>
<dbReference type="PIRSF" id="PIRSF000097">
    <property type="entry name" value="AKR"/>
    <property type="match status" value="1"/>
</dbReference>
<dbReference type="SUPFAM" id="SSF51430">
    <property type="entry name" value="NAD(P)-linked oxidoreductase"/>
    <property type="match status" value="1"/>
</dbReference>
<evidence type="ECO:0000259" key="4">
    <source>
        <dbReference type="Pfam" id="PF00248"/>
    </source>
</evidence>
<reference evidence="5" key="1">
    <citation type="submission" date="2014-12" db="EMBL/GenBank/DDBJ databases">
        <title>The draft genome of the Tatumella morbirosei type strain, LMG23360T isolated from pineapple rot.</title>
        <authorList>
            <person name="Smits T.H."/>
            <person name="Palmer M."/>
            <person name="Venter S.N."/>
            <person name="Duffy B."/>
            <person name="Steenkamp E.T."/>
            <person name="Chan W.Y."/>
            <person name="Coutinho T.A."/>
            <person name="Coetzee M.P."/>
            <person name="De Maayer P."/>
        </authorList>
    </citation>
    <scope>NUCLEOTIDE SEQUENCE [LARGE SCALE GENOMIC DNA]</scope>
    <source>
        <strain evidence="5">LMG 23360</strain>
    </source>
</reference>
<dbReference type="OrthoDB" id="9772407at2"/>
<accession>A0A095T7B5</accession>
<comment type="caution">
    <text evidence="5">The sequence shown here is derived from an EMBL/GenBank/DDBJ whole genome shotgun (WGS) entry which is preliminary data.</text>
</comment>
<dbReference type="PANTHER" id="PTHR43638">
    <property type="entry name" value="OXIDOREDUCTASE, ALDO/KETO REDUCTASE FAMILY PROTEIN"/>
    <property type="match status" value="1"/>
</dbReference>
<dbReference type="eggNOG" id="COG0656">
    <property type="taxonomic scope" value="Bacteria"/>
</dbReference>
<feature type="binding site" evidence="2">
    <location>
        <position position="110"/>
    </location>
    <ligand>
        <name>substrate</name>
    </ligand>
</feature>
<dbReference type="AlphaFoldDB" id="A0A095T7B5"/>
<dbReference type="Pfam" id="PF00248">
    <property type="entry name" value="Aldo_ket_red"/>
    <property type="match status" value="1"/>
</dbReference>
<dbReference type="InterPro" id="IPR023210">
    <property type="entry name" value="NADP_OxRdtase_dom"/>
</dbReference>
<sequence>MNKVIINQQSVAPIGMGSWHLGQGRHSEAEEIDALRTGVSLGLQVIDTAEMYGDGRSETLIGKALKGIRQQVFLVSKIYPSHANSRMMQQSCDDSLKRLQTDVLDLYLLHWRGGNDLHEVVSGFEKLKSQGKIKAWGVSNFDTGDMQDLMAVEGGNQCATNQVFYNVASRGIEYDLMPWCTQHKIPLMAYSPLGGSGSHLMRHPAITAIAARRQTSPATILLAWAIRNGKTIAIPESGEAAHIRQNAAVLEFTLQPEDLQAIDAAFPPPDKKVRLEMR</sequence>
<evidence type="ECO:0000256" key="2">
    <source>
        <dbReference type="PIRSR" id="PIRSR000097-2"/>
    </source>
</evidence>
<keyword evidence="6" id="KW-1185">Reference proteome</keyword>
<dbReference type="PANTHER" id="PTHR43638:SF3">
    <property type="entry name" value="ALDEHYDE REDUCTASE"/>
    <property type="match status" value="1"/>
</dbReference>
<organism evidence="5 6">
    <name type="scientific">Tatumella morbirosei</name>
    <dbReference type="NCBI Taxonomy" id="642227"/>
    <lineage>
        <taxon>Bacteria</taxon>
        <taxon>Pseudomonadati</taxon>
        <taxon>Pseudomonadota</taxon>
        <taxon>Gammaproteobacteria</taxon>
        <taxon>Enterobacterales</taxon>
        <taxon>Erwiniaceae</taxon>
        <taxon>Tatumella</taxon>
    </lineage>
</organism>
<gene>
    <name evidence="5" type="ORF">HA49_11155</name>
</gene>
<dbReference type="GO" id="GO:0016491">
    <property type="term" value="F:oxidoreductase activity"/>
    <property type="evidence" value="ECO:0007669"/>
    <property type="project" value="InterPro"/>
</dbReference>
<feature type="site" description="Lowers pKa of active site Tyr" evidence="3">
    <location>
        <position position="77"/>
    </location>
</feature>
<dbReference type="STRING" id="642227.HA49_11155"/>
<dbReference type="CDD" id="cd19138">
    <property type="entry name" value="AKR_YeaE"/>
    <property type="match status" value="1"/>
</dbReference>
<dbReference type="InterPro" id="IPR020471">
    <property type="entry name" value="AKR"/>
</dbReference>
<feature type="domain" description="NADP-dependent oxidoreductase" evidence="4">
    <location>
        <begin position="13"/>
        <end position="265"/>
    </location>
</feature>
<evidence type="ECO:0000256" key="1">
    <source>
        <dbReference type="PIRSR" id="PIRSR000097-1"/>
    </source>
</evidence>
<protein>
    <recommendedName>
        <fullName evidence="4">NADP-dependent oxidoreductase domain-containing protein</fullName>
    </recommendedName>
</protein>
<evidence type="ECO:0000313" key="6">
    <source>
        <dbReference type="Proteomes" id="UP000029577"/>
    </source>
</evidence>
<dbReference type="Proteomes" id="UP000029577">
    <property type="component" value="Unassembled WGS sequence"/>
</dbReference>
<dbReference type="Gene3D" id="3.20.20.100">
    <property type="entry name" value="NADP-dependent oxidoreductase domain"/>
    <property type="match status" value="1"/>
</dbReference>
<evidence type="ECO:0000313" key="5">
    <source>
        <dbReference type="EMBL" id="KGD72781.1"/>
    </source>
</evidence>